<sequence>MTTRAAHALRATALLAAGLLLSGCAVFSPTQTDYDYPASDGVALSIPGLELRNLAFVVENRGGPAVLIGQAVNNATSAVDVTFGVEGASSTETAAVPAFSGKSLSEPGALIEFDSLPANPGDTITLTVSTPEAGQNVVTVPVLSGVDHNATIFG</sequence>
<comment type="caution">
    <text evidence="2">The sequence shown here is derived from an EMBL/GenBank/DDBJ whole genome shotgun (WGS) entry which is preliminary data.</text>
</comment>
<accession>A0ABP8K828</accession>
<gene>
    <name evidence="2" type="ORF">GCM10023153_29940</name>
</gene>
<organism evidence="2 3">
    <name type="scientific">Ornithinibacter aureus</name>
    <dbReference type="NCBI Taxonomy" id="622664"/>
    <lineage>
        <taxon>Bacteria</taxon>
        <taxon>Bacillati</taxon>
        <taxon>Actinomycetota</taxon>
        <taxon>Actinomycetes</taxon>
        <taxon>Micrococcales</taxon>
        <taxon>Intrasporangiaceae</taxon>
        <taxon>Ornithinibacter</taxon>
    </lineage>
</organism>
<reference evidence="3" key="1">
    <citation type="journal article" date="2019" name="Int. J. Syst. Evol. Microbiol.">
        <title>The Global Catalogue of Microorganisms (GCM) 10K type strain sequencing project: providing services to taxonomists for standard genome sequencing and annotation.</title>
        <authorList>
            <consortium name="The Broad Institute Genomics Platform"/>
            <consortium name="The Broad Institute Genome Sequencing Center for Infectious Disease"/>
            <person name="Wu L."/>
            <person name="Ma J."/>
        </authorList>
    </citation>
    <scope>NUCLEOTIDE SEQUENCE [LARGE SCALE GENOMIC DNA]</scope>
    <source>
        <strain evidence="3">JCM 17738</strain>
    </source>
</reference>
<feature type="signal peptide" evidence="1">
    <location>
        <begin position="1"/>
        <end position="27"/>
    </location>
</feature>
<keyword evidence="3" id="KW-1185">Reference proteome</keyword>
<evidence type="ECO:0000256" key="1">
    <source>
        <dbReference type="SAM" id="SignalP"/>
    </source>
</evidence>
<dbReference type="PROSITE" id="PS51257">
    <property type="entry name" value="PROKAR_LIPOPROTEIN"/>
    <property type="match status" value="1"/>
</dbReference>
<evidence type="ECO:0000313" key="2">
    <source>
        <dbReference type="EMBL" id="GAA4401527.1"/>
    </source>
</evidence>
<dbReference type="Proteomes" id="UP001500390">
    <property type="component" value="Unassembled WGS sequence"/>
</dbReference>
<name>A0ABP8K828_9MICO</name>
<evidence type="ECO:0008006" key="4">
    <source>
        <dbReference type="Google" id="ProtNLM"/>
    </source>
</evidence>
<evidence type="ECO:0000313" key="3">
    <source>
        <dbReference type="Proteomes" id="UP001500390"/>
    </source>
</evidence>
<feature type="chain" id="PRO_5046022782" description="Lipoprotein" evidence="1">
    <location>
        <begin position="28"/>
        <end position="154"/>
    </location>
</feature>
<keyword evidence="1" id="KW-0732">Signal</keyword>
<protein>
    <recommendedName>
        <fullName evidence="4">Lipoprotein</fullName>
    </recommendedName>
</protein>
<proteinExistence type="predicted"/>
<dbReference type="EMBL" id="BAABFX010000042">
    <property type="protein sequence ID" value="GAA4401527.1"/>
    <property type="molecule type" value="Genomic_DNA"/>
</dbReference>
<dbReference type="RefSeq" id="WP_159902988.1">
    <property type="nucleotide sequence ID" value="NZ_BAABFX010000042.1"/>
</dbReference>